<organism evidence="1 2">
    <name type="scientific">Vibrio nigripulchritudo SOn1</name>
    <dbReference type="NCBI Taxonomy" id="1238450"/>
    <lineage>
        <taxon>Bacteria</taxon>
        <taxon>Pseudomonadati</taxon>
        <taxon>Pseudomonadota</taxon>
        <taxon>Gammaproteobacteria</taxon>
        <taxon>Vibrionales</taxon>
        <taxon>Vibrionaceae</taxon>
        <taxon>Vibrio</taxon>
    </lineage>
</organism>
<comment type="caution">
    <text evidence="1">The sequence shown here is derived from an EMBL/GenBank/DDBJ whole genome shotgun (WGS) entry which is preliminary data.</text>
</comment>
<name>A0AAV2VHS9_9VIBR</name>
<protein>
    <submittedName>
        <fullName evidence="1">Uncharacterized protein</fullName>
    </submittedName>
</protein>
<reference evidence="1 2" key="1">
    <citation type="journal article" date="2013" name="ISME J.">
        <title>Comparative genomics of pathogenic lineages of Vibrio nigripulchritudo identifies virulence-associated traits.</title>
        <authorList>
            <person name="Goudenege D."/>
            <person name="Labreuche Y."/>
            <person name="Krin E."/>
            <person name="Ansquer D."/>
            <person name="Mangenot S."/>
            <person name="Calteau A."/>
            <person name="Medigue C."/>
            <person name="Mazel D."/>
            <person name="Polz M.F."/>
            <person name="Le Roux F."/>
        </authorList>
    </citation>
    <scope>NUCLEOTIDE SEQUENCE [LARGE SCALE GENOMIC DNA]</scope>
    <source>
        <strain evidence="1 2">SOn1</strain>
    </source>
</reference>
<dbReference type="Proteomes" id="UP000018211">
    <property type="component" value="Unassembled WGS sequence"/>
</dbReference>
<evidence type="ECO:0000313" key="2">
    <source>
        <dbReference type="Proteomes" id="UP000018211"/>
    </source>
</evidence>
<dbReference type="AlphaFoldDB" id="A0AAV2VHS9"/>
<sequence length="78" mass="8693">MIAFTPRRSHASRFASGLAAVSIPQAISVVNSIFEATTPPSYLAITVCLYMYHLYMLWLSHLQPILDIVFRSKGLVPL</sequence>
<dbReference type="EMBL" id="CAOF01000008">
    <property type="protein sequence ID" value="CCO44201.1"/>
    <property type="molecule type" value="Genomic_DNA"/>
</dbReference>
<gene>
    <name evidence="1" type="ORF">VIBNISOn1_1050027</name>
</gene>
<accession>A0AAV2VHS9</accession>
<proteinExistence type="predicted"/>
<evidence type="ECO:0000313" key="1">
    <source>
        <dbReference type="EMBL" id="CCO44201.1"/>
    </source>
</evidence>